<proteinExistence type="predicted"/>
<dbReference type="eggNOG" id="ENOG502ZJ7R">
    <property type="taxonomic scope" value="Bacteria"/>
</dbReference>
<sequence length="119" mass="13962">MSSKEELKQLLQQYSEDGIQLEELKAEQFFQIVQDKYHGDLHRALLRAIDYFLMYEKSASLKNVADTIEELRSKISNIRQMNADLSSTLKTINEKTEKIKAFRDQQQENHPGEKKDDRA</sequence>
<evidence type="ECO:0000256" key="2">
    <source>
        <dbReference type="SAM" id="MobiDB-lite"/>
    </source>
</evidence>
<dbReference type="HOGENOM" id="CLU_2057194_0_0_10"/>
<gene>
    <name evidence="3" type="ordered locus">Ctha_1741</name>
</gene>
<feature type="region of interest" description="Disordered" evidence="2">
    <location>
        <begin position="100"/>
        <end position="119"/>
    </location>
</feature>
<feature type="coiled-coil region" evidence="1">
    <location>
        <begin position="61"/>
        <end position="88"/>
    </location>
</feature>
<name>B3QT99_CHLT3</name>
<organism evidence="3 4">
    <name type="scientific">Chloroherpeton thalassium (strain ATCC 35110 / GB-78)</name>
    <dbReference type="NCBI Taxonomy" id="517418"/>
    <lineage>
        <taxon>Bacteria</taxon>
        <taxon>Pseudomonadati</taxon>
        <taxon>Chlorobiota</taxon>
        <taxon>Chlorobiia</taxon>
        <taxon>Chlorobiales</taxon>
        <taxon>Chloroherpetonaceae</taxon>
        <taxon>Chloroherpeton</taxon>
    </lineage>
</organism>
<accession>B3QT99</accession>
<protein>
    <submittedName>
        <fullName evidence="3">Uncharacterized protein</fullName>
    </submittedName>
</protein>
<dbReference type="Proteomes" id="UP000001208">
    <property type="component" value="Chromosome"/>
</dbReference>
<keyword evidence="4" id="KW-1185">Reference proteome</keyword>
<dbReference type="RefSeq" id="WP_012500282.1">
    <property type="nucleotide sequence ID" value="NC_011026.1"/>
</dbReference>
<evidence type="ECO:0000313" key="4">
    <source>
        <dbReference type="Proteomes" id="UP000001208"/>
    </source>
</evidence>
<evidence type="ECO:0000313" key="3">
    <source>
        <dbReference type="EMBL" id="ACF14198.1"/>
    </source>
</evidence>
<reference evidence="3 4" key="1">
    <citation type="submission" date="2008-06" db="EMBL/GenBank/DDBJ databases">
        <title>Complete sequence of Chloroherpeton thalassium ATCC 35110.</title>
        <authorList>
            <consortium name="US DOE Joint Genome Institute"/>
            <person name="Lucas S."/>
            <person name="Copeland A."/>
            <person name="Lapidus A."/>
            <person name="Glavina del Rio T."/>
            <person name="Dalin E."/>
            <person name="Tice H."/>
            <person name="Bruce D."/>
            <person name="Goodwin L."/>
            <person name="Pitluck S."/>
            <person name="Schmutz J."/>
            <person name="Larimer F."/>
            <person name="Land M."/>
            <person name="Hauser L."/>
            <person name="Kyrpides N."/>
            <person name="Mikhailova N."/>
            <person name="Liu Z."/>
            <person name="Li T."/>
            <person name="Zhao F."/>
            <person name="Overmann J."/>
            <person name="Bryant D.A."/>
            <person name="Richardson P."/>
        </authorList>
    </citation>
    <scope>NUCLEOTIDE SEQUENCE [LARGE SCALE GENOMIC DNA]</scope>
    <source>
        <strain evidence="4">ATCC 35110 / GB-78</strain>
    </source>
</reference>
<dbReference type="KEGG" id="cts:Ctha_1741"/>
<dbReference type="EMBL" id="CP001100">
    <property type="protein sequence ID" value="ACF14198.1"/>
    <property type="molecule type" value="Genomic_DNA"/>
</dbReference>
<keyword evidence="1" id="KW-0175">Coiled coil</keyword>
<dbReference type="AlphaFoldDB" id="B3QT99"/>
<evidence type="ECO:0000256" key="1">
    <source>
        <dbReference type="SAM" id="Coils"/>
    </source>
</evidence>
<dbReference type="STRING" id="517418.Ctha_1741"/>